<reference evidence="1" key="2">
    <citation type="submission" date="2022-09" db="EMBL/GenBank/DDBJ databases">
        <authorList>
            <person name="Sun Q."/>
            <person name="Ohkuma M."/>
        </authorList>
    </citation>
    <scope>NUCLEOTIDE SEQUENCE</scope>
    <source>
        <strain evidence="1">JCM 3093</strain>
    </source>
</reference>
<keyword evidence="1" id="KW-0223">Dioxygenase</keyword>
<evidence type="ECO:0000313" key="1">
    <source>
        <dbReference type="EMBL" id="GGK53681.1"/>
    </source>
</evidence>
<sequence>MTPTARSGGLGPAGPGGAFAEKRVDAVVSVSGMAIVDIDRFVADGFVKLEAAAPREVADAARALLWQQIGLSPQDPAGWKEPVVWASDLTGEGPFGEIMGSARLAGALDEICGPGGWGPRGALGMVPVRFPRLDPADDRGWHIDANAAQPDGTYLCSGSPETMLLLTLLSDVGPDDAPTRIRVGSHRDAAAVLAGRVLDPFEAGPLVDAASSHRPLAYATGRPGDMYLVHPFTVHAADEHRGDEPRFMAQAPVFLAEPVSPEGSGALARAIADGV</sequence>
<reference evidence="1" key="1">
    <citation type="journal article" date="2014" name="Int. J. Syst. Evol. Microbiol.">
        <title>Complete genome sequence of Corynebacterium casei LMG S-19264T (=DSM 44701T), isolated from a smear-ripened cheese.</title>
        <authorList>
            <consortium name="US DOE Joint Genome Institute (JGI-PGF)"/>
            <person name="Walter F."/>
            <person name="Albersmeier A."/>
            <person name="Kalinowski J."/>
            <person name="Ruckert C."/>
        </authorList>
    </citation>
    <scope>NUCLEOTIDE SEQUENCE</scope>
    <source>
        <strain evidence="1">JCM 3093</strain>
    </source>
</reference>
<dbReference type="EMBL" id="BMQD01000003">
    <property type="protein sequence ID" value="GGK53681.1"/>
    <property type="molecule type" value="Genomic_DNA"/>
</dbReference>
<gene>
    <name evidence="1" type="ORF">GCM10010126_11520</name>
</gene>
<dbReference type="InterPro" id="IPR008775">
    <property type="entry name" value="Phytyl_CoA_dOase-like"/>
</dbReference>
<keyword evidence="1" id="KW-0560">Oxidoreductase</keyword>
<organism evidence="1 2">
    <name type="scientific">Planomonospora parontospora</name>
    <dbReference type="NCBI Taxonomy" id="58119"/>
    <lineage>
        <taxon>Bacteria</taxon>
        <taxon>Bacillati</taxon>
        <taxon>Actinomycetota</taxon>
        <taxon>Actinomycetes</taxon>
        <taxon>Streptosporangiales</taxon>
        <taxon>Streptosporangiaceae</taxon>
        <taxon>Planomonospora</taxon>
    </lineage>
</organism>
<dbReference type="Gene3D" id="2.60.120.620">
    <property type="entry name" value="q2cbj1_9rhob like domain"/>
    <property type="match status" value="1"/>
</dbReference>
<proteinExistence type="predicted"/>
<accession>A0AA37BDB5</accession>
<dbReference type="AlphaFoldDB" id="A0AA37BDB5"/>
<dbReference type="GO" id="GO:0016706">
    <property type="term" value="F:2-oxoglutarate-dependent dioxygenase activity"/>
    <property type="evidence" value="ECO:0007669"/>
    <property type="project" value="UniProtKB-ARBA"/>
</dbReference>
<protein>
    <submittedName>
        <fullName evidence="1">Phytanoyl-CoA dioxygenase</fullName>
    </submittedName>
</protein>
<dbReference type="SUPFAM" id="SSF51197">
    <property type="entry name" value="Clavaminate synthase-like"/>
    <property type="match status" value="1"/>
</dbReference>
<dbReference type="Pfam" id="PF05721">
    <property type="entry name" value="PhyH"/>
    <property type="match status" value="1"/>
</dbReference>
<evidence type="ECO:0000313" key="2">
    <source>
        <dbReference type="Proteomes" id="UP000627984"/>
    </source>
</evidence>
<name>A0AA37BDB5_9ACTN</name>
<dbReference type="Proteomes" id="UP000627984">
    <property type="component" value="Unassembled WGS sequence"/>
</dbReference>
<comment type="caution">
    <text evidence="1">The sequence shown here is derived from an EMBL/GenBank/DDBJ whole genome shotgun (WGS) entry which is preliminary data.</text>
</comment>